<feature type="compositionally biased region" description="Basic residues" evidence="1">
    <location>
        <begin position="111"/>
        <end position="120"/>
    </location>
</feature>
<dbReference type="Proteomes" id="UP000198707">
    <property type="component" value="Unassembled WGS sequence"/>
</dbReference>
<dbReference type="EMBL" id="FNYV01000007">
    <property type="protein sequence ID" value="SEJ76274.1"/>
    <property type="molecule type" value="Genomic_DNA"/>
</dbReference>
<name>A0A1H7BH49_9ACTN</name>
<feature type="compositionally biased region" description="Low complexity" evidence="1">
    <location>
        <begin position="307"/>
        <end position="316"/>
    </location>
</feature>
<evidence type="ECO:0000313" key="3">
    <source>
        <dbReference type="Proteomes" id="UP000198707"/>
    </source>
</evidence>
<evidence type="ECO:0000313" key="2">
    <source>
        <dbReference type="EMBL" id="SEJ76274.1"/>
    </source>
</evidence>
<protein>
    <submittedName>
        <fullName evidence="2">Uncharacterized protein</fullName>
    </submittedName>
</protein>
<feature type="compositionally biased region" description="Basic residues" evidence="1">
    <location>
        <begin position="194"/>
        <end position="215"/>
    </location>
</feature>
<gene>
    <name evidence="2" type="ORF">SAMN05443287_107234</name>
</gene>
<accession>A0A1H7BH49</accession>
<sequence>MAGPGAAHPARTSPVAVRPAHDRLPVAAPGRPDVDRRPGAGRSAAEFRPVRRRRRACPARRPRPVGPRADHRPLSQPVGRDTDHGEPVGSRARHGEPVGPDTRHGEPVGPRARHGARHGAHREPGTPDGPAGAGTGSGARRYTRPAAEHDERRPVARGSPAVQRAGHPGGADALARSLRTGPARGHHGPTGQRPARRQRRRPGRRLRCRRLRCRHLGPAGRLGTDQRRAVRSHRHPAALARRPAGRSSTRHGTTEQQLTSIAARSPAPAATGRTRTPDRATGTGRHSPAWAVQRVALVRRATPSSRAGGAQPTGAGPPHGSGRLVG</sequence>
<organism evidence="2 3">
    <name type="scientific">Micromonospora phaseoli</name>
    <dbReference type="NCBI Taxonomy" id="1144548"/>
    <lineage>
        <taxon>Bacteria</taxon>
        <taxon>Bacillati</taxon>
        <taxon>Actinomycetota</taxon>
        <taxon>Actinomycetes</taxon>
        <taxon>Micromonosporales</taxon>
        <taxon>Micromonosporaceae</taxon>
        <taxon>Micromonospora</taxon>
    </lineage>
</organism>
<keyword evidence="3" id="KW-1185">Reference proteome</keyword>
<feature type="compositionally biased region" description="Basic residues" evidence="1">
    <location>
        <begin position="50"/>
        <end position="63"/>
    </location>
</feature>
<reference evidence="3" key="1">
    <citation type="submission" date="2016-10" db="EMBL/GenBank/DDBJ databases">
        <authorList>
            <person name="Varghese N."/>
            <person name="Submissions S."/>
        </authorList>
    </citation>
    <scope>NUCLEOTIDE SEQUENCE [LARGE SCALE GENOMIC DNA]</scope>
    <source>
        <strain evidence="3">CGMCC 4.7038</strain>
    </source>
</reference>
<feature type="compositionally biased region" description="Low complexity" evidence="1">
    <location>
        <begin position="237"/>
        <end position="247"/>
    </location>
</feature>
<proteinExistence type="predicted"/>
<feature type="region of interest" description="Disordered" evidence="1">
    <location>
        <begin position="1"/>
        <end position="326"/>
    </location>
</feature>
<evidence type="ECO:0000256" key="1">
    <source>
        <dbReference type="SAM" id="MobiDB-lite"/>
    </source>
</evidence>
<feature type="compositionally biased region" description="Basic and acidic residues" evidence="1">
    <location>
        <begin position="93"/>
        <end position="106"/>
    </location>
</feature>
<feature type="compositionally biased region" description="Gly residues" evidence="1">
    <location>
        <begin position="317"/>
        <end position="326"/>
    </location>
</feature>
<dbReference type="AlphaFoldDB" id="A0A1H7BH49"/>
<feature type="compositionally biased region" description="Polar residues" evidence="1">
    <location>
        <begin position="250"/>
        <end position="262"/>
    </location>
</feature>
<dbReference type="STRING" id="1144548.SAMN05443287_107234"/>